<evidence type="ECO:0000313" key="2">
    <source>
        <dbReference type="Proteomes" id="UP001597044"/>
    </source>
</evidence>
<dbReference type="Proteomes" id="UP001597044">
    <property type="component" value="Unassembled WGS sequence"/>
</dbReference>
<gene>
    <name evidence="1" type="ORF">ACFQ0F_02760</name>
</gene>
<evidence type="ECO:0008006" key="3">
    <source>
        <dbReference type="Google" id="ProtNLM"/>
    </source>
</evidence>
<dbReference type="RefSeq" id="WP_379068885.1">
    <property type="nucleotide sequence ID" value="NZ_JBHTIT010000001.1"/>
</dbReference>
<evidence type="ECO:0000313" key="1">
    <source>
        <dbReference type="EMBL" id="MFD0949321.1"/>
    </source>
</evidence>
<accession>A0ABW3HDH0</accession>
<keyword evidence="2" id="KW-1185">Reference proteome</keyword>
<organism evidence="1 2">
    <name type="scientific">Paraperlucidibaca wandonensis</name>
    <dbReference type="NCBI Taxonomy" id="1268273"/>
    <lineage>
        <taxon>Bacteria</taxon>
        <taxon>Pseudomonadati</taxon>
        <taxon>Pseudomonadota</taxon>
        <taxon>Gammaproteobacteria</taxon>
        <taxon>Moraxellales</taxon>
        <taxon>Moraxellaceae</taxon>
        <taxon>Paraperlucidibaca</taxon>
    </lineage>
</organism>
<reference evidence="2" key="1">
    <citation type="journal article" date="2019" name="Int. J. Syst. Evol. Microbiol.">
        <title>The Global Catalogue of Microorganisms (GCM) 10K type strain sequencing project: providing services to taxonomists for standard genome sequencing and annotation.</title>
        <authorList>
            <consortium name="The Broad Institute Genomics Platform"/>
            <consortium name="The Broad Institute Genome Sequencing Center for Infectious Disease"/>
            <person name="Wu L."/>
            <person name="Ma J."/>
        </authorList>
    </citation>
    <scope>NUCLEOTIDE SEQUENCE [LARGE SCALE GENOMIC DNA]</scope>
    <source>
        <strain evidence="2">CCUG 63419</strain>
    </source>
</reference>
<sequence>MSNMMSCKEICAHQAGSQQADLGWRLRLELSFHLMMCGNCRMAAKQFRLMLSTTPRRQAEAPSEAQIKHWMIGVERALENSKEHKSN</sequence>
<protein>
    <recommendedName>
        <fullName evidence="3">Zinc-finger domain-containing protein</fullName>
    </recommendedName>
</protein>
<proteinExistence type="predicted"/>
<comment type="caution">
    <text evidence="1">The sequence shown here is derived from an EMBL/GenBank/DDBJ whole genome shotgun (WGS) entry which is preliminary data.</text>
</comment>
<name>A0ABW3HDH0_9GAMM</name>
<dbReference type="EMBL" id="JBHTIT010000001">
    <property type="protein sequence ID" value="MFD0949321.1"/>
    <property type="molecule type" value="Genomic_DNA"/>
</dbReference>